<dbReference type="InParanoid" id="A0A5C3PLY6"/>
<dbReference type="Proteomes" id="UP000308197">
    <property type="component" value="Unassembled WGS sequence"/>
</dbReference>
<evidence type="ECO:0000256" key="1">
    <source>
        <dbReference type="SAM" id="MobiDB-lite"/>
    </source>
</evidence>
<keyword evidence="3" id="KW-1185">Reference proteome</keyword>
<evidence type="ECO:0000313" key="3">
    <source>
        <dbReference type="Proteomes" id="UP000308197"/>
    </source>
</evidence>
<reference evidence="2 3" key="1">
    <citation type="journal article" date="2019" name="Nat. Ecol. Evol.">
        <title>Megaphylogeny resolves global patterns of mushroom evolution.</title>
        <authorList>
            <person name="Varga T."/>
            <person name="Krizsan K."/>
            <person name="Foldi C."/>
            <person name="Dima B."/>
            <person name="Sanchez-Garcia M."/>
            <person name="Sanchez-Ramirez S."/>
            <person name="Szollosi G.J."/>
            <person name="Szarkandi J.G."/>
            <person name="Papp V."/>
            <person name="Albert L."/>
            <person name="Andreopoulos W."/>
            <person name="Angelini C."/>
            <person name="Antonin V."/>
            <person name="Barry K.W."/>
            <person name="Bougher N.L."/>
            <person name="Buchanan P."/>
            <person name="Buyck B."/>
            <person name="Bense V."/>
            <person name="Catcheside P."/>
            <person name="Chovatia M."/>
            <person name="Cooper J."/>
            <person name="Damon W."/>
            <person name="Desjardin D."/>
            <person name="Finy P."/>
            <person name="Geml J."/>
            <person name="Haridas S."/>
            <person name="Hughes K."/>
            <person name="Justo A."/>
            <person name="Karasinski D."/>
            <person name="Kautmanova I."/>
            <person name="Kiss B."/>
            <person name="Kocsube S."/>
            <person name="Kotiranta H."/>
            <person name="LaButti K.M."/>
            <person name="Lechner B.E."/>
            <person name="Liimatainen K."/>
            <person name="Lipzen A."/>
            <person name="Lukacs Z."/>
            <person name="Mihaltcheva S."/>
            <person name="Morgado L.N."/>
            <person name="Niskanen T."/>
            <person name="Noordeloos M.E."/>
            <person name="Ohm R.A."/>
            <person name="Ortiz-Santana B."/>
            <person name="Ovrebo C."/>
            <person name="Racz N."/>
            <person name="Riley R."/>
            <person name="Savchenko A."/>
            <person name="Shiryaev A."/>
            <person name="Soop K."/>
            <person name="Spirin V."/>
            <person name="Szebenyi C."/>
            <person name="Tomsovsky M."/>
            <person name="Tulloss R.E."/>
            <person name="Uehling J."/>
            <person name="Grigoriev I.V."/>
            <person name="Vagvolgyi C."/>
            <person name="Papp T."/>
            <person name="Martin F.M."/>
            <person name="Miettinen O."/>
            <person name="Hibbett D.S."/>
            <person name="Nagy L.G."/>
        </authorList>
    </citation>
    <scope>NUCLEOTIDE SEQUENCE [LARGE SCALE GENOMIC DNA]</scope>
    <source>
        <strain evidence="2 3">HHB13444</strain>
    </source>
</reference>
<accession>A0A5C3PLY6</accession>
<gene>
    <name evidence="2" type="ORF">K466DRAFT_565641</name>
</gene>
<evidence type="ECO:0000313" key="2">
    <source>
        <dbReference type="EMBL" id="TFK86993.1"/>
    </source>
</evidence>
<feature type="region of interest" description="Disordered" evidence="1">
    <location>
        <begin position="1"/>
        <end position="33"/>
    </location>
</feature>
<name>A0A5C3PLY6_9APHY</name>
<dbReference type="EMBL" id="ML211173">
    <property type="protein sequence ID" value="TFK86993.1"/>
    <property type="molecule type" value="Genomic_DNA"/>
</dbReference>
<dbReference type="AlphaFoldDB" id="A0A5C3PLY6"/>
<sequence length="517" mass="57382">MSETTVHHSRPSSPESMPAQKRPRDSSGDEEDAVLRELFPGVEPSDALSNLPVINPAEEEELLQSMGGGYASDGSTASARVAVAILFPEIDPRIEEGNDHRNVDTVESLALRAITYPSWYKWNEHLAPADLQRLQALLDVRDGNRFSFGNLPLQATWKNQVLGDESGIFDIIAVGVLDSSCFTAARFPDFQCSFVTLYLLRDLDRQALGRMWEFASPARARSTKFLRAMYQPPTSNSTILFPHVYDATKGFTVKSRMPQIAVSDLVVGDIVLIEGFITPPCFLNNCRHMSDTSDTLTATSENDRMLLWGGAMDDTALATQPWVPTAAFERLPSIGNLPTTVRWGDGLYASYITMQDGTEIPKIWVTGHLASILYMSSENEARPRLRVQIDLLRTADRTRLNDILGMASPPASALSELDYMTLNKMSPSNRTGFRDVFDATMCYTKKASMDRIPITDLMVGDLVLVECAAIRYKADDSPGWTLWQVGFQMHAISVLCRRSETVAPPQLFFSDNFVGTI</sequence>
<proteinExistence type="predicted"/>
<organism evidence="2 3">
    <name type="scientific">Polyporus arcularius HHB13444</name>
    <dbReference type="NCBI Taxonomy" id="1314778"/>
    <lineage>
        <taxon>Eukaryota</taxon>
        <taxon>Fungi</taxon>
        <taxon>Dikarya</taxon>
        <taxon>Basidiomycota</taxon>
        <taxon>Agaricomycotina</taxon>
        <taxon>Agaricomycetes</taxon>
        <taxon>Polyporales</taxon>
        <taxon>Polyporaceae</taxon>
        <taxon>Polyporus</taxon>
    </lineage>
</organism>
<protein>
    <submittedName>
        <fullName evidence="2">Uncharacterized protein</fullName>
    </submittedName>
</protein>